<sequence>MREFRNVDEWHCGVSQSQMVANTRLVLFAISLFANRVGQGIAVSVGVLAERTGLSKPSVIKHLKLAEEAGWIGAQRYDGTGARLKRNEYSLKFPEMDLEG</sequence>
<evidence type="ECO:0000313" key="2">
    <source>
        <dbReference type="Proteomes" id="UP000076577"/>
    </source>
</evidence>
<dbReference type="RefSeq" id="WP_068011178.1">
    <property type="nucleotide sequence ID" value="NZ_FOFM01000004.1"/>
</dbReference>
<proteinExistence type="predicted"/>
<keyword evidence="2" id="KW-1185">Reference proteome</keyword>
<dbReference type="Gene3D" id="1.10.10.10">
    <property type="entry name" value="Winged helix-like DNA-binding domain superfamily/Winged helix DNA-binding domain"/>
    <property type="match status" value="1"/>
</dbReference>
<dbReference type="AlphaFoldDB" id="A0A165SW59"/>
<protein>
    <submittedName>
        <fullName evidence="1">MarR family protein</fullName>
    </submittedName>
</protein>
<dbReference type="Pfam" id="PF13730">
    <property type="entry name" value="HTH_36"/>
    <property type="match status" value="1"/>
</dbReference>
<reference evidence="1 2" key="1">
    <citation type="journal article" date="2016" name="Front. Microbiol.">
        <title>Comparative Genomic Analysis Reveals a Diverse Repertoire of Genes Involved in Prokaryote-Eukaryote Interactions within the Pseudovibrio Genus.</title>
        <authorList>
            <person name="Romano S."/>
            <person name="Fernandez-Guerra A."/>
            <person name="Reen F.J."/>
            <person name="Glockner F.O."/>
            <person name="Crowley S.P."/>
            <person name="O'Sullivan O."/>
            <person name="Cotter P.D."/>
            <person name="Adams C."/>
            <person name="Dobson A.D."/>
            <person name="O'Gara F."/>
        </authorList>
    </citation>
    <scope>NUCLEOTIDE SEQUENCE [LARGE SCALE GENOMIC DNA]</scope>
    <source>
        <strain evidence="1 2">Ad2</strain>
    </source>
</reference>
<organism evidence="1 2">
    <name type="scientific">Pseudovibrio axinellae</name>
    <dbReference type="NCBI Taxonomy" id="989403"/>
    <lineage>
        <taxon>Bacteria</taxon>
        <taxon>Pseudomonadati</taxon>
        <taxon>Pseudomonadota</taxon>
        <taxon>Alphaproteobacteria</taxon>
        <taxon>Hyphomicrobiales</taxon>
        <taxon>Stappiaceae</taxon>
        <taxon>Pseudovibrio</taxon>
    </lineage>
</organism>
<accession>A0A165SW59</accession>
<comment type="caution">
    <text evidence="1">The sequence shown here is derived from an EMBL/GenBank/DDBJ whole genome shotgun (WGS) entry which is preliminary data.</text>
</comment>
<name>A0A165SW59_9HYPH</name>
<dbReference type="OrthoDB" id="7874692at2"/>
<dbReference type="SUPFAM" id="SSF46785">
    <property type="entry name" value="Winged helix' DNA-binding domain"/>
    <property type="match status" value="1"/>
</dbReference>
<dbReference type="InterPro" id="IPR036390">
    <property type="entry name" value="WH_DNA-bd_sf"/>
</dbReference>
<gene>
    <name evidence="1" type="ORF">PsAD2_04639</name>
</gene>
<dbReference type="Proteomes" id="UP000076577">
    <property type="component" value="Unassembled WGS sequence"/>
</dbReference>
<dbReference type="EMBL" id="LMCB01000161">
    <property type="protein sequence ID" value="KZL04556.1"/>
    <property type="molecule type" value="Genomic_DNA"/>
</dbReference>
<evidence type="ECO:0000313" key="1">
    <source>
        <dbReference type="EMBL" id="KZL04556.1"/>
    </source>
</evidence>
<dbReference type="STRING" id="989403.SAMN05421798_10469"/>
<dbReference type="PATRIC" id="fig|989403.3.peg.5079"/>
<dbReference type="InterPro" id="IPR036388">
    <property type="entry name" value="WH-like_DNA-bd_sf"/>
</dbReference>